<dbReference type="PROSITE" id="PS01124">
    <property type="entry name" value="HTH_ARAC_FAMILY_2"/>
    <property type="match status" value="1"/>
</dbReference>
<evidence type="ECO:0000256" key="3">
    <source>
        <dbReference type="ARBA" id="ARBA00023163"/>
    </source>
</evidence>
<dbReference type="Gene3D" id="1.10.10.60">
    <property type="entry name" value="Homeodomain-like"/>
    <property type="match status" value="1"/>
</dbReference>
<dbReference type="RefSeq" id="WP_167224887.1">
    <property type="nucleotide sequence ID" value="NZ_JAAQPH010000008.1"/>
</dbReference>
<dbReference type="InterPro" id="IPR018060">
    <property type="entry name" value="HTH_AraC"/>
</dbReference>
<name>A0A967K9L0_9PROT</name>
<proteinExistence type="predicted"/>
<dbReference type="Proteomes" id="UP000761264">
    <property type="component" value="Unassembled WGS sequence"/>
</dbReference>
<keyword evidence="2" id="KW-0238">DNA-binding</keyword>
<dbReference type="InterPro" id="IPR009057">
    <property type="entry name" value="Homeodomain-like_sf"/>
</dbReference>
<evidence type="ECO:0000256" key="2">
    <source>
        <dbReference type="ARBA" id="ARBA00023125"/>
    </source>
</evidence>
<evidence type="ECO:0000259" key="4">
    <source>
        <dbReference type="PROSITE" id="PS01124"/>
    </source>
</evidence>
<feature type="domain" description="HTH araC/xylS-type" evidence="4">
    <location>
        <begin position="224"/>
        <end position="324"/>
    </location>
</feature>
<reference evidence="5" key="1">
    <citation type="submission" date="2020-03" db="EMBL/GenBank/DDBJ databases">
        <title>Genome of Pelagibius litoralis DSM 21314T.</title>
        <authorList>
            <person name="Wang G."/>
        </authorList>
    </citation>
    <scope>NUCLEOTIDE SEQUENCE</scope>
    <source>
        <strain evidence="5">DSM 21314</strain>
    </source>
</reference>
<dbReference type="PANTHER" id="PTHR46796">
    <property type="entry name" value="HTH-TYPE TRANSCRIPTIONAL ACTIVATOR RHAS-RELATED"/>
    <property type="match status" value="1"/>
</dbReference>
<dbReference type="InterPro" id="IPR050204">
    <property type="entry name" value="AraC_XylS_family_regulators"/>
</dbReference>
<keyword evidence="1" id="KW-0805">Transcription regulation</keyword>
<evidence type="ECO:0000256" key="1">
    <source>
        <dbReference type="ARBA" id="ARBA00023015"/>
    </source>
</evidence>
<evidence type="ECO:0000313" key="6">
    <source>
        <dbReference type="Proteomes" id="UP000761264"/>
    </source>
</evidence>
<dbReference type="InterPro" id="IPR035418">
    <property type="entry name" value="AraC-bd_2"/>
</dbReference>
<comment type="caution">
    <text evidence="5">The sequence shown here is derived from an EMBL/GenBank/DDBJ whole genome shotgun (WGS) entry which is preliminary data.</text>
</comment>
<dbReference type="AlphaFoldDB" id="A0A967K9L0"/>
<dbReference type="Pfam" id="PF12833">
    <property type="entry name" value="HTH_18"/>
    <property type="match status" value="1"/>
</dbReference>
<organism evidence="5 6">
    <name type="scientific">Pelagibius litoralis</name>
    <dbReference type="NCBI Taxonomy" id="374515"/>
    <lineage>
        <taxon>Bacteria</taxon>
        <taxon>Pseudomonadati</taxon>
        <taxon>Pseudomonadota</taxon>
        <taxon>Alphaproteobacteria</taxon>
        <taxon>Rhodospirillales</taxon>
        <taxon>Rhodovibrionaceae</taxon>
        <taxon>Pelagibius</taxon>
    </lineage>
</organism>
<gene>
    <name evidence="5" type="ORF">HBA54_12305</name>
</gene>
<protein>
    <submittedName>
        <fullName evidence="5">AraC family transcriptional regulator</fullName>
    </submittedName>
</protein>
<dbReference type="GO" id="GO:0003700">
    <property type="term" value="F:DNA-binding transcription factor activity"/>
    <property type="evidence" value="ECO:0007669"/>
    <property type="project" value="InterPro"/>
</dbReference>
<dbReference type="EMBL" id="JAAQPH010000008">
    <property type="protein sequence ID" value="NIA69374.1"/>
    <property type="molecule type" value="Genomic_DNA"/>
</dbReference>
<keyword evidence="3" id="KW-0804">Transcription</keyword>
<dbReference type="SUPFAM" id="SSF46689">
    <property type="entry name" value="Homeodomain-like"/>
    <property type="match status" value="1"/>
</dbReference>
<dbReference type="PANTHER" id="PTHR46796:SF12">
    <property type="entry name" value="HTH-TYPE DNA-BINDING TRANSCRIPTIONAL ACTIVATOR EUTR"/>
    <property type="match status" value="1"/>
</dbReference>
<accession>A0A967K9L0</accession>
<evidence type="ECO:0000313" key="5">
    <source>
        <dbReference type="EMBL" id="NIA69374.1"/>
    </source>
</evidence>
<dbReference type="SMART" id="SM00342">
    <property type="entry name" value="HTH_ARAC"/>
    <property type="match status" value="1"/>
</dbReference>
<dbReference type="Pfam" id="PF14525">
    <property type="entry name" value="AraC_binding_2"/>
    <property type="match status" value="1"/>
</dbReference>
<sequence>MHYLQNHVILSSTDVDDVRETIKSLSSPHDFDVKGKRAVLDARVMAAQCGDLNLMHSTFGDVRVDLKSREENTDGLLLFLLTSGAGNARHGAQDIEFSVGRGFFRDLAVPMNASEEGFGSFIIPLSKQRLKAHARTLIGDEADPMELAFDPEIDFTAPGGAVVRNTVHYISEILDGPLRELNNPIITTQMEDLLLTQFLTLLPNSYQDFLNGRSVTTVVPYHVKRAREYIYAHADQKLGLADIARAAGCGYRGLQRGFMDAYGVSPMAYLRLVRLKRIRAQLLTGQGGGAISDVAKKWGFTHMGRFAEAYGREFGELPSETLRKRA</sequence>
<dbReference type="GO" id="GO:0043565">
    <property type="term" value="F:sequence-specific DNA binding"/>
    <property type="evidence" value="ECO:0007669"/>
    <property type="project" value="InterPro"/>
</dbReference>
<keyword evidence="6" id="KW-1185">Reference proteome</keyword>